<dbReference type="NCBIfam" id="TIGR00099">
    <property type="entry name" value="Cof-subfamily"/>
    <property type="match status" value="1"/>
</dbReference>
<dbReference type="Proteomes" id="UP000783390">
    <property type="component" value="Unassembled WGS sequence"/>
</dbReference>
<dbReference type="InterPro" id="IPR006379">
    <property type="entry name" value="HAD-SF_hydro_IIB"/>
</dbReference>
<dbReference type="NCBIfam" id="TIGR01484">
    <property type="entry name" value="HAD-SF-IIB"/>
    <property type="match status" value="1"/>
</dbReference>
<dbReference type="CDD" id="cd07516">
    <property type="entry name" value="HAD_Pase"/>
    <property type="match status" value="1"/>
</dbReference>
<name>A0ABS4EZ83_9CLOT</name>
<accession>A0ABS4EZ83</accession>
<dbReference type="RefSeq" id="WP_209796019.1">
    <property type="nucleotide sequence ID" value="NZ_JAGGJZ010000002.1"/>
</dbReference>
<dbReference type="SUPFAM" id="SSF56784">
    <property type="entry name" value="HAD-like"/>
    <property type="match status" value="1"/>
</dbReference>
<dbReference type="InterPro" id="IPR000150">
    <property type="entry name" value="Cof"/>
</dbReference>
<dbReference type="InterPro" id="IPR036412">
    <property type="entry name" value="HAD-like_sf"/>
</dbReference>
<dbReference type="SFLD" id="SFLDG01144">
    <property type="entry name" value="C2.B.4:_PGP_Like"/>
    <property type="match status" value="1"/>
</dbReference>
<dbReference type="Gene3D" id="3.40.50.1000">
    <property type="entry name" value="HAD superfamily/HAD-like"/>
    <property type="match status" value="1"/>
</dbReference>
<sequence length="279" mass="31228">MNYKMVCIDMDGTLLSKRKTISDESKRVIKEINDKGIKVVVTTGRLYNNAAYYSKLIGASDSVIAGNGAIIRNKNSDEIIFKKDIDINICKKLILIAQKCGIILHIHTINEILTNSYFSNIIARIVLPGIKDSDFPIKITTIKSEDNWNNKLKNYKGKIIKCITFSTSAKKTEMFRKELDNIKEVVYYCSGDRSIEINSKGVSKGNGVKALADYYGISREEIICIGDNENDVSMIEYAGLGIAMGNGIKELKEKADYITDTNNNDGVKKALEKFILKVR</sequence>
<protein>
    <submittedName>
        <fullName evidence="1">Cof subfamily protein (Haloacid dehalogenase superfamily)</fullName>
    </submittedName>
</protein>
<dbReference type="SFLD" id="SFLDS00003">
    <property type="entry name" value="Haloacid_Dehalogenase"/>
    <property type="match status" value="1"/>
</dbReference>
<gene>
    <name evidence="1" type="ORF">J2Z53_000889</name>
</gene>
<keyword evidence="2" id="KW-1185">Reference proteome</keyword>
<dbReference type="Pfam" id="PF08282">
    <property type="entry name" value="Hydrolase_3"/>
    <property type="match status" value="1"/>
</dbReference>
<reference evidence="1 2" key="1">
    <citation type="submission" date="2021-03" db="EMBL/GenBank/DDBJ databases">
        <title>Genomic Encyclopedia of Type Strains, Phase IV (KMG-IV): sequencing the most valuable type-strain genomes for metagenomic binning, comparative biology and taxonomic classification.</title>
        <authorList>
            <person name="Goeker M."/>
        </authorList>
    </citation>
    <scope>NUCLEOTIDE SEQUENCE [LARGE SCALE GENOMIC DNA]</scope>
    <source>
        <strain evidence="1 2">DSM 3984</strain>
    </source>
</reference>
<dbReference type="InterPro" id="IPR023214">
    <property type="entry name" value="HAD_sf"/>
</dbReference>
<dbReference type="PROSITE" id="PS01229">
    <property type="entry name" value="COF_2"/>
    <property type="match status" value="1"/>
</dbReference>
<dbReference type="SFLD" id="SFLDG01140">
    <property type="entry name" value="C2.B:_Phosphomannomutase_and_P"/>
    <property type="match status" value="1"/>
</dbReference>
<evidence type="ECO:0000313" key="1">
    <source>
        <dbReference type="EMBL" id="MBP1889308.1"/>
    </source>
</evidence>
<dbReference type="EMBL" id="JAGGJZ010000002">
    <property type="protein sequence ID" value="MBP1889308.1"/>
    <property type="molecule type" value="Genomic_DNA"/>
</dbReference>
<proteinExistence type="predicted"/>
<dbReference type="PANTHER" id="PTHR10000">
    <property type="entry name" value="PHOSPHOSERINE PHOSPHATASE"/>
    <property type="match status" value="1"/>
</dbReference>
<evidence type="ECO:0000313" key="2">
    <source>
        <dbReference type="Proteomes" id="UP000783390"/>
    </source>
</evidence>
<dbReference type="PANTHER" id="PTHR10000:SF8">
    <property type="entry name" value="HAD SUPERFAMILY HYDROLASE-LIKE, TYPE 3"/>
    <property type="match status" value="1"/>
</dbReference>
<comment type="caution">
    <text evidence="1">The sequence shown here is derived from an EMBL/GenBank/DDBJ whole genome shotgun (WGS) entry which is preliminary data.</text>
</comment>
<organism evidence="1 2">
    <name type="scientific">Clostridium moniliforme</name>
    <dbReference type="NCBI Taxonomy" id="39489"/>
    <lineage>
        <taxon>Bacteria</taxon>
        <taxon>Bacillati</taxon>
        <taxon>Bacillota</taxon>
        <taxon>Clostridia</taxon>
        <taxon>Eubacteriales</taxon>
        <taxon>Clostridiaceae</taxon>
        <taxon>Clostridium</taxon>
    </lineage>
</organism>
<dbReference type="Gene3D" id="3.30.1240.10">
    <property type="match status" value="1"/>
</dbReference>